<sequence length="134" mass="14250">MAGVAVVDASAGVEVQYPSVQDDPLVEGGAEGPMQAVLKVELAPPVDDMGEEVTVERGVSGQQGLKIQFSFGRDQLVQPYLARRDLRPVPGPEPMLGVGTSVTDSLEDHPKSLRRGIKPEKAPGLAVHHFSNSR</sequence>
<dbReference type="Proteomes" id="UP000236723">
    <property type="component" value="Unassembled WGS sequence"/>
</dbReference>
<name>A0A1H6DBR2_9ACTN</name>
<accession>A0A1H6DBR2</accession>
<organism evidence="2 3">
    <name type="scientific">Thermomonospora echinospora</name>
    <dbReference type="NCBI Taxonomy" id="1992"/>
    <lineage>
        <taxon>Bacteria</taxon>
        <taxon>Bacillati</taxon>
        <taxon>Actinomycetota</taxon>
        <taxon>Actinomycetes</taxon>
        <taxon>Streptosporangiales</taxon>
        <taxon>Thermomonosporaceae</taxon>
        <taxon>Thermomonospora</taxon>
    </lineage>
</organism>
<dbReference type="AlphaFoldDB" id="A0A1H6DBR2"/>
<proteinExistence type="predicted"/>
<evidence type="ECO:0000313" key="2">
    <source>
        <dbReference type="EMBL" id="SEG82771.1"/>
    </source>
</evidence>
<protein>
    <submittedName>
        <fullName evidence="2">Uncharacterized protein</fullName>
    </submittedName>
</protein>
<gene>
    <name evidence="2" type="ORF">SAMN04489712_11582</name>
</gene>
<keyword evidence="3" id="KW-1185">Reference proteome</keyword>
<feature type="compositionally biased region" description="Basic and acidic residues" evidence="1">
    <location>
        <begin position="106"/>
        <end position="121"/>
    </location>
</feature>
<feature type="region of interest" description="Disordered" evidence="1">
    <location>
        <begin position="85"/>
        <end position="134"/>
    </location>
</feature>
<evidence type="ECO:0000256" key="1">
    <source>
        <dbReference type="SAM" id="MobiDB-lite"/>
    </source>
</evidence>
<dbReference type="EMBL" id="FNVO01000015">
    <property type="protein sequence ID" value="SEG82771.1"/>
    <property type="molecule type" value="Genomic_DNA"/>
</dbReference>
<reference evidence="3" key="1">
    <citation type="submission" date="2016-10" db="EMBL/GenBank/DDBJ databases">
        <authorList>
            <person name="Varghese N."/>
            <person name="Submissions S."/>
        </authorList>
    </citation>
    <scope>NUCLEOTIDE SEQUENCE [LARGE SCALE GENOMIC DNA]</scope>
    <source>
        <strain evidence="3">DSM 43163</strain>
    </source>
</reference>
<evidence type="ECO:0000313" key="3">
    <source>
        <dbReference type="Proteomes" id="UP000236723"/>
    </source>
</evidence>